<gene>
    <name evidence="4 9" type="primary">truA</name>
    <name evidence="9" type="ORF">GM661_15565</name>
</gene>
<protein>
    <recommendedName>
        <fullName evidence="4">tRNA pseudouridine synthase A</fullName>
        <ecNumber evidence="4">5.4.99.12</ecNumber>
    </recommendedName>
    <alternativeName>
        <fullName evidence="4">tRNA pseudouridine(38-40) synthase</fullName>
    </alternativeName>
    <alternativeName>
        <fullName evidence="4">tRNA pseudouridylate synthase I</fullName>
    </alternativeName>
    <alternativeName>
        <fullName evidence="4">tRNA-uridine isomerase I</fullName>
    </alternativeName>
</protein>
<dbReference type="PIRSF" id="PIRSF001430">
    <property type="entry name" value="tRNA_psdUrid_synth"/>
    <property type="match status" value="1"/>
</dbReference>
<dbReference type="AlphaFoldDB" id="A0A8A7KHL6"/>
<feature type="active site" description="Nucleophile" evidence="4 5">
    <location>
        <position position="54"/>
    </location>
</feature>
<keyword evidence="2 4" id="KW-0819">tRNA processing</keyword>
<evidence type="ECO:0000313" key="9">
    <source>
        <dbReference type="EMBL" id="QTL99268.1"/>
    </source>
</evidence>
<evidence type="ECO:0000256" key="7">
    <source>
        <dbReference type="RuleBase" id="RU003792"/>
    </source>
</evidence>
<dbReference type="PANTHER" id="PTHR11142:SF0">
    <property type="entry name" value="TRNA PSEUDOURIDINE SYNTHASE-LIKE 1"/>
    <property type="match status" value="1"/>
</dbReference>
<evidence type="ECO:0000256" key="5">
    <source>
        <dbReference type="PIRSR" id="PIRSR001430-1"/>
    </source>
</evidence>
<keyword evidence="3 4" id="KW-0413">Isomerase</keyword>
<dbReference type="HAMAP" id="MF_00171">
    <property type="entry name" value="TruA"/>
    <property type="match status" value="1"/>
</dbReference>
<keyword evidence="10" id="KW-1185">Reference proteome</keyword>
<evidence type="ECO:0000256" key="4">
    <source>
        <dbReference type="HAMAP-Rule" id="MF_00171"/>
    </source>
</evidence>
<dbReference type="Gene3D" id="3.30.70.580">
    <property type="entry name" value="Pseudouridine synthase I, catalytic domain, N-terminal subdomain"/>
    <property type="match status" value="1"/>
</dbReference>
<dbReference type="CDD" id="cd02570">
    <property type="entry name" value="PseudoU_synth_EcTruA"/>
    <property type="match status" value="1"/>
</dbReference>
<name>A0A8A7KHL6_9FIRM</name>
<comment type="function">
    <text evidence="4">Formation of pseudouridine at positions 38, 39 and 40 in the anticodon stem and loop of transfer RNAs.</text>
</comment>
<evidence type="ECO:0000256" key="1">
    <source>
        <dbReference type="ARBA" id="ARBA00009375"/>
    </source>
</evidence>
<dbReference type="NCBIfam" id="TIGR00071">
    <property type="entry name" value="hisT_truA"/>
    <property type="match status" value="1"/>
</dbReference>
<feature type="domain" description="Pseudouridine synthase I TruA alpha/beta" evidence="8">
    <location>
        <begin position="10"/>
        <end position="106"/>
    </location>
</feature>
<evidence type="ECO:0000313" key="10">
    <source>
        <dbReference type="Proteomes" id="UP000665020"/>
    </source>
</evidence>
<dbReference type="RefSeq" id="WP_230867663.1">
    <property type="nucleotide sequence ID" value="NZ_CP046640.1"/>
</dbReference>
<dbReference type="InterPro" id="IPR020097">
    <property type="entry name" value="PsdUridine_synth_TruA_a/b_dom"/>
</dbReference>
<evidence type="ECO:0000256" key="2">
    <source>
        <dbReference type="ARBA" id="ARBA00022694"/>
    </source>
</evidence>
<feature type="binding site" evidence="4 6">
    <location>
        <position position="112"/>
    </location>
    <ligand>
        <name>substrate</name>
    </ligand>
</feature>
<feature type="domain" description="Pseudouridine synthase I TruA alpha/beta" evidence="8">
    <location>
        <begin position="145"/>
        <end position="246"/>
    </location>
</feature>
<sequence>MKRNIKITLEYDGTNYSGWQKQKNTTKTIQGVLEKSLSKINKGPVGLTAAGRTDAGVHALGQVANFFINVNIPTDRISRALNRLIPADISCKIAEEVEPEFHARYDAKGKKYRYRIYNQRRASVFNRNYVYHYIHPLDYQLMLEAARYFEGTHDFVSFQSAGSSMQDTVRTIELLEVINKETEIWVEIIGNGFLYNMVRIIVGTLIEIGTGKIPYNKVKEIIESGKREKAGFTAPAQGLTLLEVFY</sequence>
<evidence type="ECO:0000256" key="6">
    <source>
        <dbReference type="PIRSR" id="PIRSR001430-2"/>
    </source>
</evidence>
<dbReference type="KEGG" id="ifn:GM661_15565"/>
<evidence type="ECO:0000259" key="8">
    <source>
        <dbReference type="Pfam" id="PF01416"/>
    </source>
</evidence>
<dbReference type="GO" id="GO:0031119">
    <property type="term" value="P:tRNA pseudouridine synthesis"/>
    <property type="evidence" value="ECO:0007669"/>
    <property type="project" value="UniProtKB-UniRule"/>
</dbReference>
<dbReference type="Pfam" id="PF01416">
    <property type="entry name" value="PseudoU_synth_1"/>
    <property type="match status" value="2"/>
</dbReference>
<comment type="catalytic activity">
    <reaction evidence="4 7">
        <text>uridine(38/39/40) in tRNA = pseudouridine(38/39/40) in tRNA</text>
        <dbReference type="Rhea" id="RHEA:22376"/>
        <dbReference type="Rhea" id="RHEA-COMP:10085"/>
        <dbReference type="Rhea" id="RHEA-COMP:10087"/>
        <dbReference type="ChEBI" id="CHEBI:65314"/>
        <dbReference type="ChEBI" id="CHEBI:65315"/>
        <dbReference type="EC" id="5.4.99.12"/>
    </reaction>
</comment>
<reference evidence="9" key="1">
    <citation type="submission" date="2019-12" db="EMBL/GenBank/DDBJ databases">
        <authorList>
            <person name="zhang j."/>
            <person name="sun C.M."/>
        </authorList>
    </citation>
    <scope>NUCLEOTIDE SEQUENCE</scope>
    <source>
        <strain evidence="9">NS-1</strain>
    </source>
</reference>
<dbReference type="EMBL" id="CP046640">
    <property type="protein sequence ID" value="QTL99268.1"/>
    <property type="molecule type" value="Genomic_DNA"/>
</dbReference>
<dbReference type="InterPro" id="IPR020103">
    <property type="entry name" value="PsdUridine_synth_cat_dom_sf"/>
</dbReference>
<dbReference type="FunFam" id="3.30.70.580:FF:000001">
    <property type="entry name" value="tRNA pseudouridine synthase A"/>
    <property type="match status" value="1"/>
</dbReference>
<comment type="similarity">
    <text evidence="1 4 7">Belongs to the tRNA pseudouridine synthase TruA family.</text>
</comment>
<dbReference type="Gene3D" id="3.30.70.660">
    <property type="entry name" value="Pseudouridine synthase I, catalytic domain, C-terminal subdomain"/>
    <property type="match status" value="1"/>
</dbReference>
<comment type="caution">
    <text evidence="4">Lacks conserved residue(s) required for the propagation of feature annotation.</text>
</comment>
<dbReference type="GO" id="GO:0003723">
    <property type="term" value="F:RNA binding"/>
    <property type="evidence" value="ECO:0007669"/>
    <property type="project" value="InterPro"/>
</dbReference>
<dbReference type="InterPro" id="IPR020094">
    <property type="entry name" value="TruA/RsuA/RluB/E/F_N"/>
</dbReference>
<dbReference type="EC" id="5.4.99.12" evidence="4"/>
<organism evidence="9 10">
    <name type="scientific">Iocasia fonsfrigidae</name>
    <dbReference type="NCBI Taxonomy" id="2682810"/>
    <lineage>
        <taxon>Bacteria</taxon>
        <taxon>Bacillati</taxon>
        <taxon>Bacillota</taxon>
        <taxon>Clostridia</taxon>
        <taxon>Halanaerobiales</taxon>
        <taxon>Halanaerobiaceae</taxon>
        <taxon>Iocasia</taxon>
    </lineage>
</organism>
<comment type="subunit">
    <text evidence="4">Homodimer.</text>
</comment>
<dbReference type="PANTHER" id="PTHR11142">
    <property type="entry name" value="PSEUDOURIDYLATE SYNTHASE"/>
    <property type="match status" value="1"/>
</dbReference>
<dbReference type="GO" id="GO:0160147">
    <property type="term" value="F:tRNA pseudouridine(38-40) synthase activity"/>
    <property type="evidence" value="ECO:0007669"/>
    <property type="project" value="UniProtKB-EC"/>
</dbReference>
<accession>A0A8A7KHL6</accession>
<dbReference type="InterPro" id="IPR020095">
    <property type="entry name" value="PsdUridine_synth_TruA_C"/>
</dbReference>
<dbReference type="InterPro" id="IPR001406">
    <property type="entry name" value="PsdUridine_synth_TruA"/>
</dbReference>
<proteinExistence type="inferred from homology"/>
<evidence type="ECO:0000256" key="3">
    <source>
        <dbReference type="ARBA" id="ARBA00023235"/>
    </source>
</evidence>
<dbReference type="SUPFAM" id="SSF55120">
    <property type="entry name" value="Pseudouridine synthase"/>
    <property type="match status" value="1"/>
</dbReference>
<dbReference type="Proteomes" id="UP000665020">
    <property type="component" value="Chromosome"/>
</dbReference>